<dbReference type="RefSeq" id="WP_047191891.1">
    <property type="nucleotide sequence ID" value="NZ_LCYG01000085.1"/>
</dbReference>
<accession>A0A0H1R5D4</accession>
<comment type="subcellular location">
    <subcellularLocation>
        <location evidence="1">Membrane</location>
        <topology evidence="1">Multi-pass membrane protein</topology>
    </subcellularLocation>
</comment>
<proteinExistence type="inferred from homology"/>
<dbReference type="Proteomes" id="UP000035489">
    <property type="component" value="Unassembled WGS sequence"/>
</dbReference>
<dbReference type="GO" id="GO:0015297">
    <property type="term" value="F:antiporter activity"/>
    <property type="evidence" value="ECO:0007669"/>
    <property type="project" value="InterPro"/>
</dbReference>
<dbReference type="NCBIfam" id="TIGR00797">
    <property type="entry name" value="matE"/>
    <property type="match status" value="1"/>
</dbReference>
<evidence type="ECO:0000256" key="3">
    <source>
        <dbReference type="ARBA" id="ARBA00022692"/>
    </source>
</evidence>
<dbReference type="GO" id="GO:0042910">
    <property type="term" value="F:xenobiotic transmembrane transporter activity"/>
    <property type="evidence" value="ECO:0007669"/>
    <property type="project" value="InterPro"/>
</dbReference>
<feature type="transmembrane region" description="Helical" evidence="6">
    <location>
        <begin position="391"/>
        <end position="409"/>
    </location>
</feature>
<evidence type="ECO:0000256" key="2">
    <source>
        <dbReference type="ARBA" id="ARBA00010199"/>
    </source>
</evidence>
<feature type="transmembrane region" description="Helical" evidence="6">
    <location>
        <begin position="277"/>
        <end position="299"/>
    </location>
</feature>
<feature type="transmembrane region" description="Helical" evidence="6">
    <location>
        <begin position="415"/>
        <end position="433"/>
    </location>
</feature>
<gene>
    <name evidence="7" type="ORF">AA309_25805</name>
</gene>
<evidence type="ECO:0000256" key="4">
    <source>
        <dbReference type="ARBA" id="ARBA00022989"/>
    </source>
</evidence>
<organism evidence="7 8">
    <name type="scientific">Microvirga vignae</name>
    <dbReference type="NCBI Taxonomy" id="1225564"/>
    <lineage>
        <taxon>Bacteria</taxon>
        <taxon>Pseudomonadati</taxon>
        <taxon>Pseudomonadota</taxon>
        <taxon>Alphaproteobacteria</taxon>
        <taxon>Hyphomicrobiales</taxon>
        <taxon>Methylobacteriaceae</taxon>
        <taxon>Microvirga</taxon>
    </lineage>
</organism>
<feature type="transmembrane region" description="Helical" evidence="6">
    <location>
        <begin position="358"/>
        <end position="379"/>
    </location>
</feature>
<evidence type="ECO:0000256" key="6">
    <source>
        <dbReference type="SAM" id="Phobius"/>
    </source>
</evidence>
<dbReference type="OrthoDB" id="9789527at2"/>
<evidence type="ECO:0000313" key="7">
    <source>
        <dbReference type="EMBL" id="KLK90430.1"/>
    </source>
</evidence>
<protein>
    <submittedName>
        <fullName evidence="7">XRE family transcriptional regulator</fullName>
    </submittedName>
</protein>
<dbReference type="PATRIC" id="fig|1225564.3.peg.6740"/>
<evidence type="ECO:0000313" key="8">
    <source>
        <dbReference type="Proteomes" id="UP000035489"/>
    </source>
</evidence>
<keyword evidence="4 6" id="KW-1133">Transmembrane helix</keyword>
<dbReference type="PANTHER" id="PTHR42893:SF46">
    <property type="entry name" value="PROTEIN DETOXIFICATION 44, CHLOROPLASTIC"/>
    <property type="match status" value="1"/>
</dbReference>
<comment type="caution">
    <text evidence="7">The sequence shown here is derived from an EMBL/GenBank/DDBJ whole genome shotgun (WGS) entry which is preliminary data.</text>
</comment>
<evidence type="ECO:0000256" key="1">
    <source>
        <dbReference type="ARBA" id="ARBA00004141"/>
    </source>
</evidence>
<sequence length="448" mass="47275">MHGSLNAQRPEVSHRRILALALPMTLSHVTTPLLGFVDATVIGRLGEAQLLGAVALGAVIFDFVFWSFGSLRMATAGLTAQATGAGNKHEIDLTLARAFLVAGITGFLLILLQWPIGALSFYAAGASEAVTGALSTYFFIRIWAAPFTLANYVVLGSTLGRGRTDLGLLLQVAINLANILLTAGLVLIFKLGIAGAAIGTAMAEVLGAGLGILVLRRLGSNPLAVTWTEVLNRTAILQTLAMNRDIMIRNVALILAFSIFSALGARSGDVTLAANAVLYNMFLIGGYFLDGFATAAETLCGQSIGAHDERGFRRAIHLSLGWSLGFGLAVSAIFLTGGGVFVDFVSTNPDVRVYAREYLIFAALTPFFGAVAFAFDGIYTGATWTKAMRDLMVIAFAIYAAILMAAGTLGNTALWIALLIFLSTRGIGQAVLYPRLAKKTFASLTRGV</sequence>
<keyword evidence="5 6" id="KW-0472">Membrane</keyword>
<dbReference type="GO" id="GO:0005886">
    <property type="term" value="C:plasma membrane"/>
    <property type="evidence" value="ECO:0007669"/>
    <property type="project" value="TreeGrafter"/>
</dbReference>
<feature type="transmembrane region" description="Helical" evidence="6">
    <location>
        <begin position="49"/>
        <end position="68"/>
    </location>
</feature>
<keyword evidence="3 6" id="KW-0812">Transmembrane</keyword>
<dbReference type="AlphaFoldDB" id="A0A0H1R5D4"/>
<feature type="transmembrane region" description="Helical" evidence="6">
    <location>
        <begin position="17"/>
        <end position="37"/>
    </location>
</feature>
<feature type="transmembrane region" description="Helical" evidence="6">
    <location>
        <begin position="166"/>
        <end position="189"/>
    </location>
</feature>
<feature type="transmembrane region" description="Helical" evidence="6">
    <location>
        <begin position="98"/>
        <end position="122"/>
    </location>
</feature>
<feature type="transmembrane region" description="Helical" evidence="6">
    <location>
        <begin position="320"/>
        <end position="346"/>
    </location>
</feature>
<dbReference type="PANTHER" id="PTHR42893">
    <property type="entry name" value="PROTEIN DETOXIFICATION 44, CHLOROPLASTIC-RELATED"/>
    <property type="match status" value="1"/>
</dbReference>
<feature type="transmembrane region" description="Helical" evidence="6">
    <location>
        <begin position="195"/>
        <end position="215"/>
    </location>
</feature>
<dbReference type="CDD" id="cd13136">
    <property type="entry name" value="MATE_DinF_like"/>
    <property type="match status" value="1"/>
</dbReference>
<evidence type="ECO:0000256" key="5">
    <source>
        <dbReference type="ARBA" id="ARBA00023136"/>
    </source>
</evidence>
<name>A0A0H1R5D4_9HYPH</name>
<feature type="transmembrane region" description="Helical" evidence="6">
    <location>
        <begin position="246"/>
        <end position="265"/>
    </location>
</feature>
<dbReference type="Pfam" id="PF01554">
    <property type="entry name" value="MatE"/>
    <property type="match status" value="2"/>
</dbReference>
<comment type="similarity">
    <text evidence="2">Belongs to the multi antimicrobial extrusion (MATE) (TC 2.A.66.1) family.</text>
</comment>
<dbReference type="InterPro" id="IPR044644">
    <property type="entry name" value="DinF-like"/>
</dbReference>
<feature type="transmembrane region" description="Helical" evidence="6">
    <location>
        <begin position="134"/>
        <end position="154"/>
    </location>
</feature>
<reference evidence="7 8" key="1">
    <citation type="submission" date="2015-05" db="EMBL/GenBank/DDBJ databases">
        <title>Draft genome sequence of Microvirga vignae strain BR3299, a novel nitrogen fixing bacteria isolated from Brazil semi-aired region.</title>
        <authorList>
            <person name="Zilli J.E."/>
            <person name="Passos S.R."/>
            <person name="Leite J."/>
            <person name="Baldani J.I."/>
            <person name="Xavier G.R."/>
            <person name="Rumjaneck N.G."/>
            <person name="Simoes-Araujo J.L."/>
        </authorList>
    </citation>
    <scope>NUCLEOTIDE SEQUENCE [LARGE SCALE GENOMIC DNA]</scope>
    <source>
        <strain evidence="7 8">BR3299</strain>
    </source>
</reference>
<keyword evidence="8" id="KW-1185">Reference proteome</keyword>
<dbReference type="STRING" id="1225564.AA309_25805"/>
<dbReference type="InterPro" id="IPR002528">
    <property type="entry name" value="MATE_fam"/>
</dbReference>
<dbReference type="EMBL" id="LCYG01000085">
    <property type="protein sequence ID" value="KLK90430.1"/>
    <property type="molecule type" value="Genomic_DNA"/>
</dbReference>